<evidence type="ECO:0000259" key="2">
    <source>
        <dbReference type="Pfam" id="PF01261"/>
    </source>
</evidence>
<dbReference type="SUPFAM" id="SSF51658">
    <property type="entry name" value="Xylose isomerase-like"/>
    <property type="match status" value="1"/>
</dbReference>
<evidence type="ECO:0000256" key="1">
    <source>
        <dbReference type="SAM" id="SignalP"/>
    </source>
</evidence>
<name>A0A831LU03_9BACT</name>
<dbReference type="PANTHER" id="PTHR12110:SF41">
    <property type="entry name" value="INOSOSE DEHYDRATASE"/>
    <property type="match status" value="1"/>
</dbReference>
<feature type="chain" id="PRO_5032420649" evidence="1">
    <location>
        <begin position="29"/>
        <end position="281"/>
    </location>
</feature>
<protein>
    <submittedName>
        <fullName evidence="3">Sugar phosphate isomerase/epimerase</fullName>
    </submittedName>
</protein>
<dbReference type="Gene3D" id="3.20.20.150">
    <property type="entry name" value="Divalent-metal-dependent TIM barrel enzymes"/>
    <property type="match status" value="1"/>
</dbReference>
<gene>
    <name evidence="3" type="ORF">ENN90_02870</name>
</gene>
<dbReference type="EMBL" id="DSDK01000161">
    <property type="protein sequence ID" value="HDR50551.1"/>
    <property type="molecule type" value="Genomic_DNA"/>
</dbReference>
<dbReference type="AlphaFoldDB" id="A0A831LU03"/>
<dbReference type="InterPro" id="IPR036237">
    <property type="entry name" value="Xyl_isomerase-like_sf"/>
</dbReference>
<dbReference type="InterPro" id="IPR013022">
    <property type="entry name" value="Xyl_isomerase-like_TIM-brl"/>
</dbReference>
<dbReference type="Pfam" id="PF01261">
    <property type="entry name" value="AP_endonuc_2"/>
    <property type="match status" value="1"/>
</dbReference>
<dbReference type="PROSITE" id="PS51318">
    <property type="entry name" value="TAT"/>
    <property type="match status" value="1"/>
</dbReference>
<dbReference type="GO" id="GO:0016853">
    <property type="term" value="F:isomerase activity"/>
    <property type="evidence" value="ECO:0007669"/>
    <property type="project" value="UniProtKB-KW"/>
</dbReference>
<dbReference type="Proteomes" id="UP000886047">
    <property type="component" value="Unassembled WGS sequence"/>
</dbReference>
<dbReference type="InterPro" id="IPR006311">
    <property type="entry name" value="TAT_signal"/>
</dbReference>
<reference evidence="3" key="1">
    <citation type="journal article" date="2020" name="mSystems">
        <title>Genome- and Community-Level Interaction Insights into Carbon Utilization and Element Cycling Functions of Hydrothermarchaeota in Hydrothermal Sediment.</title>
        <authorList>
            <person name="Zhou Z."/>
            <person name="Liu Y."/>
            <person name="Xu W."/>
            <person name="Pan J."/>
            <person name="Luo Z.H."/>
            <person name="Li M."/>
        </authorList>
    </citation>
    <scope>NUCLEOTIDE SEQUENCE [LARGE SCALE GENOMIC DNA]</scope>
    <source>
        <strain evidence="3">SpSt-1217</strain>
    </source>
</reference>
<proteinExistence type="predicted"/>
<comment type="caution">
    <text evidence="3">The sequence shown here is derived from an EMBL/GenBank/DDBJ whole genome shotgun (WGS) entry which is preliminary data.</text>
</comment>
<evidence type="ECO:0000313" key="3">
    <source>
        <dbReference type="EMBL" id="HDR50551.1"/>
    </source>
</evidence>
<dbReference type="InterPro" id="IPR050312">
    <property type="entry name" value="IolE/XylAMocC-like"/>
</dbReference>
<sequence length="281" mass="31323">MNNRRNFIRTSVAATAGLFCANPLLTMAAEGKNKLKNFGFISGIAGEAMKADWKGTLKKAVEFGFTEYEGGSNYAGSPKEFLDYCKTIGIKPVAGGIDFKASGDELQKSFDRLNELKMKYAVVYWPWFGGAPVMLEDCKKSVPVLNELGAKAKANGLQLLWHNHDLEFHEMEEGLPFDYLMAHTDPKLVQCEMDIYWVKKGGGDPLEVLKKYAGRIPVLHVKDMAPDGDFICPGRGIIDFGSIFKEAKKQGIKHYFVERDNEPDGIGCLQSSAEYLKNLRF</sequence>
<keyword evidence="1" id="KW-0732">Signal</keyword>
<feature type="signal peptide" evidence="1">
    <location>
        <begin position="1"/>
        <end position="28"/>
    </location>
</feature>
<feature type="domain" description="Xylose isomerase-like TIM barrel" evidence="2">
    <location>
        <begin position="58"/>
        <end position="261"/>
    </location>
</feature>
<accession>A0A831LU03</accession>
<keyword evidence="3" id="KW-0413">Isomerase</keyword>
<dbReference type="PANTHER" id="PTHR12110">
    <property type="entry name" value="HYDROXYPYRUVATE ISOMERASE"/>
    <property type="match status" value="1"/>
</dbReference>
<organism evidence="3">
    <name type="scientific">Mariniphaga anaerophila</name>
    <dbReference type="NCBI Taxonomy" id="1484053"/>
    <lineage>
        <taxon>Bacteria</taxon>
        <taxon>Pseudomonadati</taxon>
        <taxon>Bacteroidota</taxon>
        <taxon>Bacteroidia</taxon>
        <taxon>Marinilabiliales</taxon>
        <taxon>Prolixibacteraceae</taxon>
        <taxon>Mariniphaga</taxon>
    </lineage>
</organism>